<reference evidence="1" key="1">
    <citation type="submission" date="2014-12" db="EMBL/GenBank/DDBJ databases">
        <title>Insight into the proteome of Arion vulgaris.</title>
        <authorList>
            <person name="Aradska J."/>
            <person name="Bulat T."/>
            <person name="Smidak R."/>
            <person name="Sarate P."/>
            <person name="Gangsoo J."/>
            <person name="Sialana F."/>
            <person name="Bilban M."/>
            <person name="Lubec G."/>
        </authorList>
    </citation>
    <scope>NUCLEOTIDE SEQUENCE</scope>
    <source>
        <tissue evidence="1">Skin</tissue>
    </source>
</reference>
<dbReference type="EMBL" id="HACG01029783">
    <property type="protein sequence ID" value="CEK76648.1"/>
    <property type="molecule type" value="Transcribed_RNA"/>
</dbReference>
<name>A0A0B7A782_9EUPU</name>
<dbReference type="AlphaFoldDB" id="A0A0B7A782"/>
<protein>
    <submittedName>
        <fullName evidence="1">Uncharacterized protein</fullName>
    </submittedName>
</protein>
<proteinExistence type="predicted"/>
<gene>
    <name evidence="1" type="primary">ORF100926</name>
</gene>
<evidence type="ECO:0000313" key="1">
    <source>
        <dbReference type="EMBL" id="CEK76648.1"/>
    </source>
</evidence>
<accession>A0A0B7A782</accession>
<sequence>MCRQLQDWHQLVRKMTKQTTIVLSHIISHLRTRRQTLAFDKFTHFIYTGYT</sequence>
<organism evidence="1">
    <name type="scientific">Arion vulgaris</name>
    <dbReference type="NCBI Taxonomy" id="1028688"/>
    <lineage>
        <taxon>Eukaryota</taxon>
        <taxon>Metazoa</taxon>
        <taxon>Spiralia</taxon>
        <taxon>Lophotrochozoa</taxon>
        <taxon>Mollusca</taxon>
        <taxon>Gastropoda</taxon>
        <taxon>Heterobranchia</taxon>
        <taxon>Euthyneura</taxon>
        <taxon>Panpulmonata</taxon>
        <taxon>Eupulmonata</taxon>
        <taxon>Stylommatophora</taxon>
        <taxon>Helicina</taxon>
        <taxon>Arionoidea</taxon>
        <taxon>Arionidae</taxon>
        <taxon>Arion</taxon>
    </lineage>
</organism>